<dbReference type="GO" id="GO:0003676">
    <property type="term" value="F:nucleic acid binding"/>
    <property type="evidence" value="ECO:0007669"/>
    <property type="project" value="InterPro"/>
</dbReference>
<evidence type="ECO:0000313" key="4">
    <source>
        <dbReference type="Proteomes" id="UP000070700"/>
    </source>
</evidence>
<dbReference type="Proteomes" id="UP000070700">
    <property type="component" value="Unassembled WGS sequence"/>
</dbReference>
<dbReference type="AlphaFoldDB" id="A0A194X228"/>
<keyword evidence="1" id="KW-0863">Zinc-finger</keyword>
<protein>
    <recommendedName>
        <fullName evidence="2">CCHC-type domain-containing protein</fullName>
    </recommendedName>
</protein>
<accession>A0A194X228</accession>
<feature type="domain" description="CCHC-type" evidence="2">
    <location>
        <begin position="435"/>
        <end position="449"/>
    </location>
</feature>
<keyword evidence="1" id="KW-0479">Metal-binding</keyword>
<dbReference type="PROSITE" id="PS50158">
    <property type="entry name" value="ZF_CCHC"/>
    <property type="match status" value="1"/>
</dbReference>
<name>A0A194X228_MOLSC</name>
<dbReference type="GeneID" id="28829831"/>
<evidence type="ECO:0000259" key="2">
    <source>
        <dbReference type="PROSITE" id="PS50158"/>
    </source>
</evidence>
<reference evidence="3 4" key="1">
    <citation type="submission" date="2015-10" db="EMBL/GenBank/DDBJ databases">
        <title>Full genome of DAOMC 229536 Phialocephala scopiformis, a fungal endophyte of spruce producing the potent anti-insectan compound rugulosin.</title>
        <authorList>
            <consortium name="DOE Joint Genome Institute"/>
            <person name="Walker A.K."/>
            <person name="Frasz S.L."/>
            <person name="Seifert K.A."/>
            <person name="Miller J.D."/>
            <person name="Mondo S.J."/>
            <person name="Labutti K."/>
            <person name="Lipzen A."/>
            <person name="Dockter R."/>
            <person name="Kennedy M."/>
            <person name="Grigoriev I.V."/>
            <person name="Spatafora J.W."/>
        </authorList>
    </citation>
    <scope>NUCLEOTIDE SEQUENCE [LARGE SCALE GENOMIC DNA]</scope>
    <source>
        <strain evidence="3 4">CBS 120377</strain>
    </source>
</reference>
<proteinExistence type="predicted"/>
<dbReference type="InterPro" id="IPR001878">
    <property type="entry name" value="Znf_CCHC"/>
</dbReference>
<evidence type="ECO:0000256" key="1">
    <source>
        <dbReference type="PROSITE-ProRule" id="PRU00047"/>
    </source>
</evidence>
<keyword evidence="4" id="KW-1185">Reference proteome</keyword>
<dbReference type="EMBL" id="KQ947420">
    <property type="protein sequence ID" value="KUJ14260.1"/>
    <property type="molecule type" value="Genomic_DNA"/>
</dbReference>
<organism evidence="3 4">
    <name type="scientific">Mollisia scopiformis</name>
    <name type="common">Conifer needle endophyte fungus</name>
    <name type="synonym">Phialocephala scopiformis</name>
    <dbReference type="NCBI Taxonomy" id="149040"/>
    <lineage>
        <taxon>Eukaryota</taxon>
        <taxon>Fungi</taxon>
        <taxon>Dikarya</taxon>
        <taxon>Ascomycota</taxon>
        <taxon>Pezizomycotina</taxon>
        <taxon>Leotiomycetes</taxon>
        <taxon>Helotiales</taxon>
        <taxon>Mollisiaceae</taxon>
        <taxon>Mollisia</taxon>
    </lineage>
</organism>
<evidence type="ECO:0000313" key="3">
    <source>
        <dbReference type="EMBL" id="KUJ14260.1"/>
    </source>
</evidence>
<keyword evidence="1" id="KW-0862">Zinc</keyword>
<dbReference type="KEGG" id="psco:LY89DRAFT_736305"/>
<dbReference type="InParanoid" id="A0A194X228"/>
<dbReference type="GO" id="GO:0008270">
    <property type="term" value="F:zinc ion binding"/>
    <property type="evidence" value="ECO:0007669"/>
    <property type="project" value="UniProtKB-KW"/>
</dbReference>
<dbReference type="OrthoDB" id="3505248at2759"/>
<sequence length="460" mass="53449">MASSSWTLKANVLHTALTAHIEYQDKKGYSWYHEEAHIGWRKFLEVKEGVTWRDILRHVNRPKKQALQKLVRHPSESGWALPQDHDRHFMKLPQEVRDIIFGYCVSVEDPRTVQPLPVTSNWKTCWMSPRCDISWWEILPLAFFKRRDSKGTYTELRPIYRAKIDATCLRVNKKFFKDGNHLLYSNNTLEFLMVNEHYQASPPSTYDGETLHRPNPSKPNVSELPDGYNNTIFATAISAIRNHIPEQELDGSVYYDHFLRFIYSIGPKNAASIKTLQFGGCPNIHECHDGVDCYKKCRQDLLNSLRFYIPFINEFCPGLRKLILRVEDDSRYGHGYGRMITTYGPSTSEEAMRPFVENELKAIRNISELVVMNRGVKLEWAEDTMKWFADRAEERKRLEWTEEKKRKEANAVRAANIICGFCGECHVWAECTNLCSICGKFGHFCKKCPHLEEFGGIVGR</sequence>
<gene>
    <name evidence="3" type="ORF">LY89DRAFT_736305</name>
</gene>
<dbReference type="RefSeq" id="XP_018068615.1">
    <property type="nucleotide sequence ID" value="XM_018220105.1"/>
</dbReference>